<dbReference type="RefSeq" id="WP_088000808.1">
    <property type="nucleotide sequence ID" value="NZ_BMHB01000002.1"/>
</dbReference>
<proteinExistence type="predicted"/>
<dbReference type="EMBL" id="BMHB01000002">
    <property type="protein sequence ID" value="GGI16211.1"/>
    <property type="molecule type" value="Genomic_DNA"/>
</dbReference>
<dbReference type="Proteomes" id="UP000626244">
    <property type="component" value="Unassembled WGS sequence"/>
</dbReference>
<dbReference type="AlphaFoldDB" id="A0A8J3ATC4"/>
<protein>
    <recommendedName>
        <fullName evidence="3">Tetratricopeptide repeat protein</fullName>
    </recommendedName>
</protein>
<keyword evidence="2" id="KW-1185">Reference proteome</keyword>
<dbReference type="Gene3D" id="1.25.40.10">
    <property type="entry name" value="Tetratricopeptide repeat domain"/>
    <property type="match status" value="2"/>
</dbReference>
<accession>A0A8J3ATC4</accession>
<organism evidence="1 2">
    <name type="scientific">Gottfriedia solisilvae</name>
    <dbReference type="NCBI Taxonomy" id="1516104"/>
    <lineage>
        <taxon>Bacteria</taxon>
        <taxon>Bacillati</taxon>
        <taxon>Bacillota</taxon>
        <taxon>Bacilli</taxon>
        <taxon>Bacillales</taxon>
        <taxon>Bacillaceae</taxon>
        <taxon>Gottfriedia</taxon>
    </lineage>
</organism>
<evidence type="ECO:0008006" key="3">
    <source>
        <dbReference type="Google" id="ProtNLM"/>
    </source>
</evidence>
<dbReference type="InterPro" id="IPR011990">
    <property type="entry name" value="TPR-like_helical_dom_sf"/>
</dbReference>
<dbReference type="Pfam" id="PF13432">
    <property type="entry name" value="TPR_16"/>
    <property type="match status" value="1"/>
</dbReference>
<name>A0A8J3ATC4_9BACI</name>
<sequence length="499" mass="59045">MSENLGNQTNQFHNVVSFSLPKDYFYEKGMKAYNSNDTDQAIYYLKKAAENEENQTVLVDISRKLLTMHQYQTSITILEYILDKFPANEDVYYLLAFAFFELGLFQKANLYAQKYLEIGTDEDQLDELEDYLDIIHSEEDDDLSINDDLLVLQERVTSYLANHDWKSAKTTLLNIVDKYQEFWPAYNNLALVELHLGNHEESERVLHYVLEQNPGNLSALIHLTMLKRILNEQEAAQEYLMSLSNIVPISEEHRHKLGVLFYQFQQFEQAFKLFHLLYIDRPNREVQFYYMYSDAAYRSGRIELAERIWNLEMSEAFDDHEELAPWVEKKHSTNEIEKLMSETEYQAKYSNSNSERWGLIYFMKEYYYDQKFSSILQDLEPLDHIGIDEQIEQVLLNNMCYMEPHPSLKIVIDGAKKIQTHWEDDYVLLRNQLQLWFFSICELTLKYKELPVNENVLLAATHYLVENEEKRVSQKKIAANYNISTYLLNKGISAIRSLF</sequence>
<comment type="caution">
    <text evidence="1">The sequence shown here is derived from an EMBL/GenBank/DDBJ whole genome shotgun (WGS) entry which is preliminary data.</text>
</comment>
<dbReference type="InterPro" id="IPR019734">
    <property type="entry name" value="TPR_rpt"/>
</dbReference>
<dbReference type="OrthoDB" id="600613at2"/>
<evidence type="ECO:0000313" key="2">
    <source>
        <dbReference type="Proteomes" id="UP000626244"/>
    </source>
</evidence>
<dbReference type="SMART" id="SM00028">
    <property type="entry name" value="TPR"/>
    <property type="match status" value="3"/>
</dbReference>
<evidence type="ECO:0000313" key="1">
    <source>
        <dbReference type="EMBL" id="GGI16211.1"/>
    </source>
</evidence>
<reference evidence="2" key="1">
    <citation type="journal article" date="2019" name="Int. J. Syst. Evol. Microbiol.">
        <title>The Global Catalogue of Microorganisms (GCM) 10K type strain sequencing project: providing services to taxonomists for standard genome sequencing and annotation.</title>
        <authorList>
            <consortium name="The Broad Institute Genomics Platform"/>
            <consortium name="The Broad Institute Genome Sequencing Center for Infectious Disease"/>
            <person name="Wu L."/>
            <person name="Ma J."/>
        </authorList>
    </citation>
    <scope>NUCLEOTIDE SEQUENCE [LARGE SCALE GENOMIC DNA]</scope>
    <source>
        <strain evidence="2">CGMCC 1.14993</strain>
    </source>
</reference>
<gene>
    <name evidence="1" type="ORF">GCM10007380_31830</name>
</gene>
<dbReference type="SUPFAM" id="SSF48452">
    <property type="entry name" value="TPR-like"/>
    <property type="match status" value="2"/>
</dbReference>